<dbReference type="Pfam" id="PF18348">
    <property type="entry name" value="SH3_16"/>
    <property type="match status" value="1"/>
</dbReference>
<keyword evidence="3" id="KW-0378">Hydrolase</keyword>
<organism evidence="6 7">
    <name type="scientific">Sphingobium cyanobacteriorum</name>
    <dbReference type="NCBI Taxonomy" id="3063954"/>
    <lineage>
        <taxon>Bacteria</taxon>
        <taxon>Pseudomonadati</taxon>
        <taxon>Pseudomonadota</taxon>
        <taxon>Alphaproteobacteria</taxon>
        <taxon>Sphingomonadales</taxon>
        <taxon>Sphingomonadaceae</taxon>
        <taxon>Sphingobium</taxon>
    </lineage>
</organism>
<keyword evidence="2" id="KW-0645">Protease</keyword>
<dbReference type="InterPro" id="IPR041382">
    <property type="entry name" value="SH3_16"/>
</dbReference>
<evidence type="ECO:0000256" key="3">
    <source>
        <dbReference type="ARBA" id="ARBA00022801"/>
    </source>
</evidence>
<evidence type="ECO:0000259" key="5">
    <source>
        <dbReference type="PROSITE" id="PS51935"/>
    </source>
</evidence>
<dbReference type="Pfam" id="PF00877">
    <property type="entry name" value="NLPC_P60"/>
    <property type="match status" value="1"/>
</dbReference>
<keyword evidence="7" id="KW-1185">Reference proteome</keyword>
<dbReference type="InterPro" id="IPR051794">
    <property type="entry name" value="PG_Endopeptidase_C40"/>
</dbReference>
<keyword evidence="4" id="KW-0788">Thiol protease</keyword>
<dbReference type="SUPFAM" id="SSF54001">
    <property type="entry name" value="Cysteine proteinases"/>
    <property type="match status" value="1"/>
</dbReference>
<evidence type="ECO:0000313" key="6">
    <source>
        <dbReference type="EMBL" id="MDO7834969.1"/>
    </source>
</evidence>
<dbReference type="Proteomes" id="UP001176471">
    <property type="component" value="Unassembled WGS sequence"/>
</dbReference>
<dbReference type="InterPro" id="IPR038765">
    <property type="entry name" value="Papain-like_cys_pep_sf"/>
</dbReference>
<dbReference type="RefSeq" id="WP_304535430.1">
    <property type="nucleotide sequence ID" value="NZ_JAUQOM010000002.1"/>
</dbReference>
<comment type="caution">
    <text evidence="6">The sequence shown here is derived from an EMBL/GenBank/DDBJ whole genome shotgun (WGS) entry which is preliminary data.</text>
</comment>
<name>A0ABT8ZLX2_9SPHN</name>
<proteinExistence type="inferred from homology"/>
<evidence type="ECO:0000256" key="1">
    <source>
        <dbReference type="ARBA" id="ARBA00007074"/>
    </source>
</evidence>
<gene>
    <name evidence="6" type="ORF">Q4610_07895</name>
</gene>
<dbReference type="PANTHER" id="PTHR47359">
    <property type="entry name" value="PEPTIDOGLYCAN DL-ENDOPEPTIDASE CWLO"/>
    <property type="match status" value="1"/>
</dbReference>
<dbReference type="InterPro" id="IPR000064">
    <property type="entry name" value="NLP_P60_dom"/>
</dbReference>
<evidence type="ECO:0000256" key="2">
    <source>
        <dbReference type="ARBA" id="ARBA00022670"/>
    </source>
</evidence>
<dbReference type="PROSITE" id="PS51935">
    <property type="entry name" value="NLPC_P60"/>
    <property type="match status" value="1"/>
</dbReference>
<comment type="similarity">
    <text evidence="1">Belongs to the peptidase C40 family.</text>
</comment>
<reference evidence="6" key="1">
    <citation type="submission" date="2023-07" db="EMBL/GenBank/DDBJ databases">
        <title>Bacterial whole genome sequence for Sphingobium sp. HBC34.</title>
        <authorList>
            <person name="Le V."/>
            <person name="Ko S.-R."/>
            <person name="Ahn C.-Y."/>
            <person name="Oh H.-M."/>
        </authorList>
    </citation>
    <scope>NUCLEOTIDE SEQUENCE</scope>
    <source>
        <strain evidence="6">HBC34</strain>
    </source>
</reference>
<evidence type="ECO:0000256" key="4">
    <source>
        <dbReference type="ARBA" id="ARBA00022807"/>
    </source>
</evidence>
<dbReference type="Gene3D" id="3.90.1720.10">
    <property type="entry name" value="endopeptidase domain like (from Nostoc punctiforme)"/>
    <property type="match status" value="1"/>
</dbReference>
<sequence length="302" mass="32361">MNAINTPTRNGPPERTRFKLDGRSVALDRRIHAARGDLADLALAGILFSAHYARAVPFTCVAPGAPILASTSPTAEAVSELLRGETFHALDVTTDWAWGFCGHDGYVGYIRRDALDLPENPTHRIVARTAPLFSAADIKSPIADYWPTGATFAGQAQGDFIACAEGYVHVRHVEPVDATPADWVAVAQRYVGQPYVWGGRGHRGIDCSGLVQVALGQAGIAAPRDTDLQCEGIGAPIDSDASLRRGDIIFFPGHVGIMTDARTLLHANAHWMAVVEEPLADIVARLADAHVQPIIARRRIGA</sequence>
<feature type="domain" description="NlpC/P60" evidence="5">
    <location>
        <begin position="177"/>
        <end position="301"/>
    </location>
</feature>
<evidence type="ECO:0000313" key="7">
    <source>
        <dbReference type="Proteomes" id="UP001176471"/>
    </source>
</evidence>
<dbReference type="PANTHER" id="PTHR47359:SF3">
    <property type="entry name" value="NLP_P60 DOMAIN-CONTAINING PROTEIN-RELATED"/>
    <property type="match status" value="1"/>
</dbReference>
<protein>
    <submittedName>
        <fullName evidence="6">NlpC/P60 family protein</fullName>
    </submittedName>
</protein>
<accession>A0ABT8ZLX2</accession>
<dbReference type="EMBL" id="JAUQOM010000002">
    <property type="protein sequence ID" value="MDO7834969.1"/>
    <property type="molecule type" value="Genomic_DNA"/>
</dbReference>